<feature type="region of interest" description="Disordered" evidence="1">
    <location>
        <begin position="77"/>
        <end position="96"/>
    </location>
</feature>
<feature type="non-terminal residue" evidence="2">
    <location>
        <position position="439"/>
    </location>
</feature>
<dbReference type="EMBL" id="GL002891">
    <property type="protein sequence ID" value="EES20455.1"/>
    <property type="molecule type" value="Genomic_DNA"/>
</dbReference>
<reference evidence="2" key="1">
    <citation type="journal article" date="2009" name="Nature">
        <title>The Sorghum bicolor genome and the diversification of grasses.</title>
        <authorList>
            <person name="Paterson A.H."/>
            <person name="Bowers J.E."/>
            <person name="Bruggmann R."/>
            <person name="Dubchak I."/>
            <person name="Grimwood J."/>
            <person name="Gundlach H."/>
            <person name="Haberer G."/>
            <person name="Hellsten U."/>
            <person name="Mitros T."/>
            <person name="Poliakov A."/>
            <person name="Schmutz J."/>
            <person name="Spannagl M."/>
            <person name="Tang H."/>
            <person name="Wang X."/>
            <person name="Wicker T."/>
            <person name="Bharti A.K."/>
            <person name="Chapman J."/>
            <person name="Feltus F.A."/>
            <person name="Gowik U."/>
            <person name="Grigoriev I.V."/>
            <person name="Lyons E."/>
            <person name="Maher C.A."/>
            <person name="Martis M."/>
            <person name="Narechania A."/>
            <person name="Otillar R.P."/>
            <person name="Penning B.W."/>
            <person name="Salamov A.A."/>
            <person name="Wang Y."/>
            <person name="Zhang L."/>
            <person name="Carpita N.C."/>
            <person name="Freeling M."/>
            <person name="Gingle A.R."/>
            <person name="Hash C.T."/>
            <person name="Keller B."/>
            <person name="Klein P."/>
            <person name="Kresovich S."/>
            <person name="McCann M.C."/>
            <person name="Ming R."/>
            <person name="Peterson D.G."/>
            <person name="Mehboob-ur-Rahman"/>
            <person name="Ware D."/>
            <person name="Westhoff P."/>
            <person name="Mayer K.F."/>
            <person name="Messing J."/>
            <person name="Rokhsar D.S."/>
        </authorList>
    </citation>
    <scope>NUCLEOTIDE SEQUENCE [LARGE SCALE GENOMIC DNA]</scope>
</reference>
<sequence>CLRPAPNGIILICLRPGIGLTSSPSPPPTNRSGLNSSASVHALGSLPMSSAMNTKRTGAPLRGGSATAFPTAAAAAAAPSGRPTTSRKMNGTGGCSRRLSRMTARRYGKSWRLRWSPALSSRWSFSWTSGCATRRASVHSTHATTVSVPAPRNSQTSLTISSSLSARRRALPPEPDDGSPSSSSSSSADTAAVATPETTTSRRDGRDEDLGQAAARADQVSPLPPVQEPRQPRARQAPGVHAGVEELAQRALHGANVALADAVVAEAHARHNLEHGGVQGVADGDDLITSTARSSSAPGGEVRDEGLDGVALERREVGEARRVEDAGGEVAAERAPERAVGRAVDAGRLGVAGVQVHGEGHGGVVGEGVGVVDDHAPGGLGVSDLDCCRDRDWHGAAGVACAVPAAAAAQVSGGCGEEDEHGHGNRKPLRHFFHGSRSI</sequence>
<organism evidence="2">
    <name type="scientific">Sorghum bicolor</name>
    <name type="common">Sorghum</name>
    <name type="synonym">Sorghum vulgare</name>
    <dbReference type="NCBI Taxonomy" id="4558"/>
    <lineage>
        <taxon>Eukaryota</taxon>
        <taxon>Viridiplantae</taxon>
        <taxon>Streptophyta</taxon>
        <taxon>Embryophyta</taxon>
        <taxon>Tracheophyta</taxon>
        <taxon>Spermatophyta</taxon>
        <taxon>Magnoliopsida</taxon>
        <taxon>Liliopsida</taxon>
        <taxon>Poales</taxon>
        <taxon>Poaceae</taxon>
        <taxon>PACMAD clade</taxon>
        <taxon>Panicoideae</taxon>
        <taxon>Andropogonodae</taxon>
        <taxon>Andropogoneae</taxon>
        <taxon>Sorghinae</taxon>
        <taxon>Sorghum</taxon>
    </lineage>
</organism>
<name>C6JSC3_SORBI</name>
<dbReference type="AlphaFoldDB" id="C6JSC3"/>
<feature type="compositionally biased region" description="Basic and acidic residues" evidence="1">
    <location>
        <begin position="200"/>
        <end position="209"/>
    </location>
</feature>
<feature type="non-terminal residue" evidence="2">
    <location>
        <position position="1"/>
    </location>
</feature>
<dbReference type="HOGENOM" id="CLU_625000_0_0_1"/>
<proteinExistence type="predicted"/>
<feature type="region of interest" description="Disordered" evidence="1">
    <location>
        <begin position="142"/>
        <end position="240"/>
    </location>
</feature>
<feature type="compositionally biased region" description="Low complexity" evidence="1">
    <location>
        <begin position="154"/>
        <end position="165"/>
    </location>
</feature>
<feature type="compositionally biased region" description="Basic residues" evidence="1">
    <location>
        <begin position="424"/>
        <end position="439"/>
    </location>
</feature>
<accession>C6JSC3</accession>
<evidence type="ECO:0000256" key="1">
    <source>
        <dbReference type="SAM" id="MobiDB-lite"/>
    </source>
</evidence>
<protein>
    <submittedName>
        <fullName evidence="2">Uncharacterized protein</fullName>
    </submittedName>
</protein>
<feature type="region of interest" description="Disordered" evidence="1">
    <location>
        <begin position="414"/>
        <end position="439"/>
    </location>
</feature>
<gene>
    <name evidence="2" type="primary">Sb0297s002010</name>
    <name evidence="2" type="ORF">SORBIDRAFT_0297s002010</name>
</gene>
<feature type="compositionally biased region" description="Low complexity" evidence="1">
    <location>
        <begin position="77"/>
        <end position="86"/>
    </location>
</feature>
<evidence type="ECO:0000313" key="2">
    <source>
        <dbReference type="EMBL" id="EES20455.1"/>
    </source>
</evidence>